<feature type="region of interest" description="Disordered" evidence="1">
    <location>
        <begin position="42"/>
        <end position="78"/>
    </location>
</feature>
<dbReference type="InterPro" id="IPR013486">
    <property type="entry name" value="SpoIID/LytB"/>
</dbReference>
<keyword evidence="4" id="KW-1185">Reference proteome</keyword>
<evidence type="ECO:0000259" key="2">
    <source>
        <dbReference type="Pfam" id="PF08486"/>
    </source>
</evidence>
<dbReference type="RefSeq" id="WP_066862546.1">
    <property type="nucleotide sequence ID" value="NZ_CABKVV010000013.1"/>
</dbReference>
<feature type="compositionally biased region" description="Polar residues" evidence="1">
    <location>
        <begin position="62"/>
        <end position="73"/>
    </location>
</feature>
<sequence length="369" mass="40088">MSNKTRGTHFKRLLLSFLVLYTAYSLIPTAVYAIGQMGSSDASTKTNREASASEPEPYSRAPQDSPSPENSSPAFLDGRRLPAPVSSTASKNSFFTVYDAGTKQLLKVSEQEFLVSALACEMDLSAPEEALKAQAVAIYTLYSYKRASGEKVNGADFACDSESWLVYVPKEAMQERWGENFEEYYAVLEAIAEDVCGQQLMINGRTACATYFAISAGNTETAENVWGPGLAYLQAVASPGDAFCDGYLSEAVFSADEIRDAAGQLAEKNFDFSGPEEDWFQNQERSPSGYTKSIQLGGVTLTGAELRSMLSLRSACLEISYADGSYTFTVRGWGHGVGMSQAGAVFLARQGADYREILNYYYPGLSLSI</sequence>
<dbReference type="Proteomes" id="UP001524473">
    <property type="component" value="Unassembled WGS sequence"/>
</dbReference>
<evidence type="ECO:0000313" key="3">
    <source>
        <dbReference type="EMBL" id="MCQ4840463.1"/>
    </source>
</evidence>
<accession>A0ABT1S0W2</accession>
<dbReference type="Pfam" id="PF08486">
    <property type="entry name" value="SpoIID"/>
    <property type="match status" value="1"/>
</dbReference>
<dbReference type="InterPro" id="IPR013693">
    <property type="entry name" value="SpoIID/LytB_N"/>
</dbReference>
<feature type="domain" description="Sporulation stage II protein D amidase enhancer LytB N-terminal" evidence="2">
    <location>
        <begin position="101"/>
        <end position="177"/>
    </location>
</feature>
<evidence type="ECO:0000256" key="1">
    <source>
        <dbReference type="SAM" id="MobiDB-lite"/>
    </source>
</evidence>
<dbReference type="EMBL" id="JANFZH010000024">
    <property type="protein sequence ID" value="MCQ4840463.1"/>
    <property type="molecule type" value="Genomic_DNA"/>
</dbReference>
<dbReference type="GeneID" id="90531918"/>
<reference evidence="3 4" key="1">
    <citation type="submission" date="2022-06" db="EMBL/GenBank/DDBJ databases">
        <title>Isolation of gut microbiota from human fecal samples.</title>
        <authorList>
            <person name="Pamer E.G."/>
            <person name="Barat B."/>
            <person name="Waligurski E."/>
            <person name="Medina S."/>
            <person name="Paddock L."/>
            <person name="Mostad J."/>
        </authorList>
    </citation>
    <scope>NUCLEOTIDE SEQUENCE [LARGE SCALE GENOMIC DNA]</scope>
    <source>
        <strain evidence="3 4">DFI.9.73</strain>
    </source>
</reference>
<comment type="caution">
    <text evidence="3">The sequence shown here is derived from an EMBL/GenBank/DDBJ whole genome shotgun (WGS) entry which is preliminary data.</text>
</comment>
<name>A0ABT1S0W2_9FIRM</name>
<gene>
    <name evidence="3" type="ORF">NE695_11125</name>
</gene>
<evidence type="ECO:0000313" key="4">
    <source>
        <dbReference type="Proteomes" id="UP001524473"/>
    </source>
</evidence>
<dbReference type="NCBIfam" id="TIGR02669">
    <property type="entry name" value="SpoIID_LytB"/>
    <property type="match status" value="1"/>
</dbReference>
<protein>
    <submittedName>
        <fullName evidence="3">SpoIID/LytB domain-containing protein</fullName>
    </submittedName>
</protein>
<proteinExistence type="predicted"/>
<organism evidence="3 4">
    <name type="scientific">Neglectibacter timonensis</name>
    <dbReference type="NCBI Taxonomy" id="1776382"/>
    <lineage>
        <taxon>Bacteria</taxon>
        <taxon>Bacillati</taxon>
        <taxon>Bacillota</taxon>
        <taxon>Clostridia</taxon>
        <taxon>Eubacteriales</taxon>
        <taxon>Oscillospiraceae</taxon>
        <taxon>Neglectibacter</taxon>
    </lineage>
</organism>